<proteinExistence type="predicted"/>
<dbReference type="AlphaFoldDB" id="A0A9X1IS27"/>
<evidence type="ECO:0000313" key="3">
    <source>
        <dbReference type="Proteomes" id="UP001138757"/>
    </source>
</evidence>
<dbReference type="InterPro" id="IPR051624">
    <property type="entry name" value="RMD1/Sad1-interacting"/>
</dbReference>
<sequence length="282" mass="30721">MSPPISTILSPMSRLAGTPEVVIAGTLETEGALVATAWLVGGSVRTGPLVEDADFIRVAGVGGMVFVFRYGVVVSVQASAQSTQRFDAALAPYIADVADFREAETANLVIRTGSEDRVGPDGQIVLADDSPERLLLVATVLSRSVILARDETLVSEAFERTAPVVSELRQNGRAPLPIRQVMKLVGNVLAARHRVMGMVQVIERPDLLWDHPGLDRLYTRLEAEYELKDRAEILELKFGALGDFADVLLNIVQDKRAFRTEAAIIALIAFELLLNLFEMAIR</sequence>
<evidence type="ECO:0000313" key="2">
    <source>
        <dbReference type="EMBL" id="MBT2187919.1"/>
    </source>
</evidence>
<dbReference type="EMBL" id="JAHGAW010000008">
    <property type="protein sequence ID" value="MBT2187919.1"/>
    <property type="molecule type" value="Genomic_DNA"/>
</dbReference>
<dbReference type="Pfam" id="PF02582">
    <property type="entry name" value="DUF155"/>
    <property type="match status" value="1"/>
</dbReference>
<feature type="domain" description="DUF155" evidence="1">
    <location>
        <begin position="65"/>
        <end position="235"/>
    </location>
</feature>
<name>A0A9X1IS27_9SPHN</name>
<keyword evidence="3" id="KW-1185">Reference proteome</keyword>
<comment type="caution">
    <text evidence="2">The sequence shown here is derived from an EMBL/GenBank/DDBJ whole genome shotgun (WGS) entry which is preliminary data.</text>
</comment>
<protein>
    <submittedName>
        <fullName evidence="2">RMD1 family protein</fullName>
    </submittedName>
</protein>
<dbReference type="InterPro" id="IPR003734">
    <property type="entry name" value="DUF155"/>
</dbReference>
<dbReference type="PANTHER" id="PTHR16255">
    <property type="entry name" value="REQUIRED FOR MEIOTIC NUCLEAR DIVISION PROTEIN 1 HOMOLOG"/>
    <property type="match status" value="1"/>
</dbReference>
<gene>
    <name evidence="2" type="ORF">KK488_13275</name>
</gene>
<reference evidence="2" key="1">
    <citation type="submission" date="2021-05" db="EMBL/GenBank/DDBJ databases">
        <title>Genome of Sphingobium sp. strain.</title>
        <authorList>
            <person name="Fan R."/>
        </authorList>
    </citation>
    <scope>NUCLEOTIDE SEQUENCE</scope>
    <source>
        <strain evidence="2">H33</strain>
    </source>
</reference>
<evidence type="ECO:0000259" key="1">
    <source>
        <dbReference type="Pfam" id="PF02582"/>
    </source>
</evidence>
<accession>A0A9X1IS27</accession>
<dbReference type="PANTHER" id="PTHR16255:SF1">
    <property type="entry name" value="REQUIRED FOR MEIOTIC NUCLEAR DIVISION PROTEIN 1 HOMOLOG"/>
    <property type="match status" value="1"/>
</dbReference>
<organism evidence="2 3">
    <name type="scientific">Sphingobium nicotianae</name>
    <dbReference type="NCBI Taxonomy" id="2782607"/>
    <lineage>
        <taxon>Bacteria</taxon>
        <taxon>Pseudomonadati</taxon>
        <taxon>Pseudomonadota</taxon>
        <taxon>Alphaproteobacteria</taxon>
        <taxon>Sphingomonadales</taxon>
        <taxon>Sphingomonadaceae</taxon>
        <taxon>Sphingobium</taxon>
    </lineage>
</organism>
<dbReference type="Proteomes" id="UP001138757">
    <property type="component" value="Unassembled WGS sequence"/>
</dbReference>